<accession>A0AAV0ISJ5</accession>
<evidence type="ECO:0000313" key="1">
    <source>
        <dbReference type="EMBL" id="CAI0400099.1"/>
    </source>
</evidence>
<evidence type="ECO:0000313" key="2">
    <source>
        <dbReference type="Proteomes" id="UP001154282"/>
    </source>
</evidence>
<dbReference type="EMBL" id="CAMGYJ010000004">
    <property type="protein sequence ID" value="CAI0400099.1"/>
    <property type="molecule type" value="Genomic_DNA"/>
</dbReference>
<dbReference type="AlphaFoldDB" id="A0AAV0ISJ5"/>
<gene>
    <name evidence="1" type="ORF">LITE_LOCUS10596</name>
</gene>
<name>A0AAV0ISJ5_9ROSI</name>
<dbReference type="Proteomes" id="UP001154282">
    <property type="component" value="Unassembled WGS sequence"/>
</dbReference>
<proteinExistence type="predicted"/>
<organism evidence="1 2">
    <name type="scientific">Linum tenue</name>
    <dbReference type="NCBI Taxonomy" id="586396"/>
    <lineage>
        <taxon>Eukaryota</taxon>
        <taxon>Viridiplantae</taxon>
        <taxon>Streptophyta</taxon>
        <taxon>Embryophyta</taxon>
        <taxon>Tracheophyta</taxon>
        <taxon>Spermatophyta</taxon>
        <taxon>Magnoliopsida</taxon>
        <taxon>eudicotyledons</taxon>
        <taxon>Gunneridae</taxon>
        <taxon>Pentapetalae</taxon>
        <taxon>rosids</taxon>
        <taxon>fabids</taxon>
        <taxon>Malpighiales</taxon>
        <taxon>Linaceae</taxon>
        <taxon>Linum</taxon>
    </lineage>
</organism>
<sequence length="46" mass="5219">MTLRWTLSNFRDSIGIATMVFSFPEEGIILPITVQNNSTRCSKDPM</sequence>
<comment type="caution">
    <text evidence="1">The sequence shown here is derived from an EMBL/GenBank/DDBJ whole genome shotgun (WGS) entry which is preliminary data.</text>
</comment>
<keyword evidence="2" id="KW-1185">Reference proteome</keyword>
<protein>
    <submittedName>
        <fullName evidence="1">Uncharacterized protein</fullName>
    </submittedName>
</protein>
<reference evidence="1" key="1">
    <citation type="submission" date="2022-08" db="EMBL/GenBank/DDBJ databases">
        <authorList>
            <person name="Gutierrez-Valencia J."/>
        </authorList>
    </citation>
    <scope>NUCLEOTIDE SEQUENCE</scope>
</reference>